<dbReference type="Gene3D" id="1.20.1290.10">
    <property type="entry name" value="AhpD-like"/>
    <property type="match status" value="1"/>
</dbReference>
<dbReference type="InterPro" id="IPR003779">
    <property type="entry name" value="CMD-like"/>
</dbReference>
<evidence type="ECO:0000313" key="2">
    <source>
        <dbReference type="EMBL" id="QCI67264.1"/>
    </source>
</evidence>
<evidence type="ECO:0000259" key="1">
    <source>
        <dbReference type="Pfam" id="PF02627"/>
    </source>
</evidence>
<dbReference type="OrthoDB" id="9801997at2"/>
<evidence type="ECO:0000313" key="3">
    <source>
        <dbReference type="Proteomes" id="UP000298781"/>
    </source>
</evidence>
<reference evidence="2 3" key="1">
    <citation type="submission" date="2019-04" db="EMBL/GenBank/DDBJ databases">
        <title>Phreatobacter aquaticus sp. nov.</title>
        <authorList>
            <person name="Choi A."/>
        </authorList>
    </citation>
    <scope>NUCLEOTIDE SEQUENCE [LARGE SCALE GENOMIC DNA]</scope>
    <source>
        <strain evidence="2 3">KCTC 52518</strain>
    </source>
</reference>
<gene>
    <name evidence="2" type="ORF">E8M01_25355</name>
</gene>
<accession>A0A4D7B0U6</accession>
<dbReference type="InterPro" id="IPR004675">
    <property type="entry name" value="AhpD_core"/>
</dbReference>
<feature type="domain" description="Carboxymuconolactone decarboxylase-like" evidence="1">
    <location>
        <begin position="12"/>
        <end position="94"/>
    </location>
</feature>
<keyword evidence="3" id="KW-1185">Reference proteome</keyword>
<protein>
    <submittedName>
        <fullName evidence="2">Carboxymuconolactone decarboxylase family protein</fullName>
    </submittedName>
</protein>
<name>A0A4D7B0U6_9HYPH</name>
<sequence>MKPRLNPFAAAPATMQALLDLGAKATESGLEKNLLELVKMRASQINGCANCIHMHGKEAMKAGETAERLLLLDAFRESPLYTARERAALAWTEALTRVAETHGSDEDYQALQAEFSPEEQVKLTLMIITINAWNRFAIGFRFVHPVDQPVGQAA</sequence>
<dbReference type="InterPro" id="IPR029032">
    <property type="entry name" value="AhpD-like"/>
</dbReference>
<dbReference type="Proteomes" id="UP000298781">
    <property type="component" value="Chromosome"/>
</dbReference>
<dbReference type="Pfam" id="PF02627">
    <property type="entry name" value="CMD"/>
    <property type="match status" value="1"/>
</dbReference>
<organism evidence="2 3">
    <name type="scientific">Phreatobacter stygius</name>
    <dbReference type="NCBI Taxonomy" id="1940610"/>
    <lineage>
        <taxon>Bacteria</taxon>
        <taxon>Pseudomonadati</taxon>
        <taxon>Pseudomonadota</taxon>
        <taxon>Alphaproteobacteria</taxon>
        <taxon>Hyphomicrobiales</taxon>
        <taxon>Phreatobacteraceae</taxon>
        <taxon>Phreatobacter</taxon>
    </lineage>
</organism>
<dbReference type="RefSeq" id="WP_136962697.1">
    <property type="nucleotide sequence ID" value="NZ_CP039690.1"/>
</dbReference>
<dbReference type="EMBL" id="CP039690">
    <property type="protein sequence ID" value="QCI67264.1"/>
    <property type="molecule type" value="Genomic_DNA"/>
</dbReference>
<dbReference type="PANTHER" id="PTHR34846">
    <property type="entry name" value="4-CARBOXYMUCONOLACTONE DECARBOXYLASE FAMILY PROTEIN (AFU_ORTHOLOGUE AFUA_6G11590)"/>
    <property type="match status" value="1"/>
</dbReference>
<proteinExistence type="predicted"/>
<dbReference type="NCBIfam" id="TIGR00778">
    <property type="entry name" value="ahpD_dom"/>
    <property type="match status" value="1"/>
</dbReference>
<dbReference type="GO" id="GO:0051920">
    <property type="term" value="F:peroxiredoxin activity"/>
    <property type="evidence" value="ECO:0007669"/>
    <property type="project" value="InterPro"/>
</dbReference>
<dbReference type="KEGG" id="pstg:E8M01_25355"/>
<dbReference type="PANTHER" id="PTHR34846:SF10">
    <property type="entry name" value="CYTOPLASMIC PROTEIN"/>
    <property type="match status" value="1"/>
</dbReference>
<dbReference type="SUPFAM" id="SSF69118">
    <property type="entry name" value="AhpD-like"/>
    <property type="match status" value="1"/>
</dbReference>
<dbReference type="AlphaFoldDB" id="A0A4D7B0U6"/>